<keyword evidence="2" id="KW-0413">Isomerase</keyword>
<dbReference type="PANTHER" id="PTHR13774:SF17">
    <property type="entry name" value="PHENAZINE BIOSYNTHESIS-LIKE DOMAIN-CONTAINING PROTEIN"/>
    <property type="match status" value="1"/>
</dbReference>
<organism evidence="3 4">
    <name type="scientific">Asticcacaulis biprosthecium C19</name>
    <dbReference type="NCBI Taxonomy" id="715226"/>
    <lineage>
        <taxon>Bacteria</taxon>
        <taxon>Pseudomonadati</taxon>
        <taxon>Pseudomonadota</taxon>
        <taxon>Alphaproteobacteria</taxon>
        <taxon>Caulobacterales</taxon>
        <taxon>Caulobacteraceae</taxon>
        <taxon>Asticcacaulis</taxon>
    </lineage>
</organism>
<proteinExistence type="inferred from homology"/>
<evidence type="ECO:0000256" key="2">
    <source>
        <dbReference type="ARBA" id="ARBA00023235"/>
    </source>
</evidence>
<protein>
    <submittedName>
        <fullName evidence="3">PhzF family phenazine biosynthesis protein</fullName>
    </submittedName>
</protein>
<dbReference type="HOGENOM" id="CLU_2803177_0_0_5"/>
<dbReference type="Proteomes" id="UP000006512">
    <property type="component" value="Unassembled WGS sequence"/>
</dbReference>
<accession>F4QRX2</accession>
<reference evidence="4" key="1">
    <citation type="submission" date="2011-03" db="EMBL/GenBank/DDBJ databases">
        <title>Draft genome sequence of Brevundimonas diminuta.</title>
        <authorList>
            <person name="Brown P.J.B."/>
            <person name="Buechlein A."/>
            <person name="Hemmerich C."/>
            <person name="Brun Y.V."/>
        </authorList>
    </citation>
    <scope>NUCLEOTIDE SEQUENCE [LARGE SCALE GENOMIC DNA]</scope>
    <source>
        <strain evidence="4">C19</strain>
    </source>
</reference>
<dbReference type="GO" id="GO:0005737">
    <property type="term" value="C:cytoplasm"/>
    <property type="evidence" value="ECO:0007669"/>
    <property type="project" value="TreeGrafter"/>
</dbReference>
<dbReference type="InterPro" id="IPR003719">
    <property type="entry name" value="Phenazine_PhzF-like"/>
</dbReference>
<dbReference type="GO" id="GO:0016853">
    <property type="term" value="F:isomerase activity"/>
    <property type="evidence" value="ECO:0007669"/>
    <property type="project" value="UniProtKB-KW"/>
</dbReference>
<keyword evidence="4" id="KW-1185">Reference proteome</keyword>
<comment type="similarity">
    <text evidence="1">Belongs to the PhzF family.</text>
</comment>
<evidence type="ECO:0000313" key="3">
    <source>
        <dbReference type="EMBL" id="EGF89492.1"/>
    </source>
</evidence>
<dbReference type="eggNOG" id="COG0384">
    <property type="taxonomic scope" value="Bacteria"/>
</dbReference>
<evidence type="ECO:0000256" key="1">
    <source>
        <dbReference type="ARBA" id="ARBA00008270"/>
    </source>
</evidence>
<sequence>MGIDEDPATGSMHCMLTPLYHRLTGRSVFNFYQAHPKRGAEIQGELAGNRVLLRGHAVTVVRAELVL</sequence>
<dbReference type="PANTHER" id="PTHR13774">
    <property type="entry name" value="PHENAZINE BIOSYNTHESIS PROTEIN"/>
    <property type="match status" value="1"/>
</dbReference>
<dbReference type="SUPFAM" id="SSF54506">
    <property type="entry name" value="Diaminopimelate epimerase-like"/>
    <property type="match status" value="1"/>
</dbReference>
<evidence type="ECO:0000313" key="4">
    <source>
        <dbReference type="Proteomes" id="UP000006512"/>
    </source>
</evidence>
<dbReference type="Gene3D" id="3.10.310.10">
    <property type="entry name" value="Diaminopimelate Epimerase, Chain A, domain 1"/>
    <property type="match status" value="1"/>
</dbReference>
<dbReference type="EMBL" id="GL883080">
    <property type="protein sequence ID" value="EGF89492.1"/>
    <property type="molecule type" value="Genomic_DNA"/>
</dbReference>
<gene>
    <name evidence="3" type="ORF">ABI_39060</name>
</gene>
<name>F4QRX2_9CAUL</name>
<dbReference type="AlphaFoldDB" id="F4QRX2"/>
<dbReference type="STRING" id="715226.ABI_39060"/>